<reference evidence="2" key="1">
    <citation type="journal article" date="2011" name="Proc. Natl. Acad. Sci. U.S.A.">
        <title>Obligate biotrophy features unraveled by the genomic analysis of rust fungi.</title>
        <authorList>
            <person name="Duplessis S."/>
            <person name="Cuomo C.A."/>
            <person name="Lin Y.-C."/>
            <person name="Aerts A."/>
            <person name="Tisserant E."/>
            <person name="Veneault-Fourrey C."/>
            <person name="Joly D.L."/>
            <person name="Hacquard S."/>
            <person name="Amselem J."/>
            <person name="Cantarel B.L."/>
            <person name="Chiu R."/>
            <person name="Coutinho P.M."/>
            <person name="Feau N."/>
            <person name="Field M."/>
            <person name="Frey P."/>
            <person name="Gelhaye E."/>
            <person name="Goldberg J."/>
            <person name="Grabherr M.G."/>
            <person name="Kodira C.D."/>
            <person name="Kohler A."/>
            <person name="Kuees U."/>
            <person name="Lindquist E.A."/>
            <person name="Lucas S.M."/>
            <person name="Mago R."/>
            <person name="Mauceli E."/>
            <person name="Morin E."/>
            <person name="Murat C."/>
            <person name="Pangilinan J.L."/>
            <person name="Park R."/>
            <person name="Pearson M."/>
            <person name="Quesneville H."/>
            <person name="Rouhier N."/>
            <person name="Sakthikumar S."/>
            <person name="Salamov A.A."/>
            <person name="Schmutz J."/>
            <person name="Selles B."/>
            <person name="Shapiro H."/>
            <person name="Tanguay P."/>
            <person name="Tuskan G.A."/>
            <person name="Henrissat B."/>
            <person name="Van de Peer Y."/>
            <person name="Rouze P."/>
            <person name="Ellis J.G."/>
            <person name="Dodds P.N."/>
            <person name="Schein J.E."/>
            <person name="Zhong S."/>
            <person name="Hamelin R.C."/>
            <person name="Grigoriev I.V."/>
            <person name="Szabo L.J."/>
            <person name="Martin F."/>
        </authorList>
    </citation>
    <scope>NUCLEOTIDE SEQUENCE [LARGE SCALE GENOMIC DNA]</scope>
    <source>
        <strain evidence="2">98AG31 / pathotype 3-4-7</strain>
    </source>
</reference>
<dbReference type="Proteomes" id="UP000001072">
    <property type="component" value="Unassembled WGS sequence"/>
</dbReference>
<gene>
    <name evidence="1" type="ORF">MELLADRAFT_92824</name>
</gene>
<protein>
    <submittedName>
        <fullName evidence="1">Uncharacterized protein</fullName>
    </submittedName>
</protein>
<dbReference type="AlphaFoldDB" id="F4S2X5"/>
<organism evidence="2">
    <name type="scientific">Melampsora larici-populina (strain 98AG31 / pathotype 3-4-7)</name>
    <name type="common">Poplar leaf rust fungus</name>
    <dbReference type="NCBI Taxonomy" id="747676"/>
    <lineage>
        <taxon>Eukaryota</taxon>
        <taxon>Fungi</taxon>
        <taxon>Dikarya</taxon>
        <taxon>Basidiomycota</taxon>
        <taxon>Pucciniomycotina</taxon>
        <taxon>Pucciniomycetes</taxon>
        <taxon>Pucciniales</taxon>
        <taxon>Melampsoraceae</taxon>
        <taxon>Melampsora</taxon>
    </lineage>
</organism>
<evidence type="ECO:0000313" key="2">
    <source>
        <dbReference type="Proteomes" id="UP000001072"/>
    </source>
</evidence>
<keyword evidence="2" id="KW-1185">Reference proteome</keyword>
<proteinExistence type="predicted"/>
<dbReference type="VEuPathDB" id="FungiDB:MELLADRAFT_92824"/>
<dbReference type="HOGENOM" id="CLU_113812_0_0_1"/>
<name>F4S2X5_MELLP</name>
<dbReference type="EMBL" id="GL883142">
    <property type="protein sequence ID" value="EGG00878.1"/>
    <property type="molecule type" value="Genomic_DNA"/>
</dbReference>
<dbReference type="RefSeq" id="XP_007415726.1">
    <property type="nucleotide sequence ID" value="XM_007415664.1"/>
</dbReference>
<accession>F4S2X5</accession>
<dbReference type="KEGG" id="mlr:MELLADRAFT_92824"/>
<evidence type="ECO:0000313" key="1">
    <source>
        <dbReference type="EMBL" id="EGG00878.1"/>
    </source>
</evidence>
<dbReference type="InParanoid" id="F4S2X5"/>
<dbReference type="GeneID" id="18936384"/>
<sequence length="155" mass="17032">MLSAPGDGCPGRDTAYYEGQWLAQRERQLDVMTETKKELREKMGVLLTLEEGLHVALGRLANLQTNRQGARTQAERNELLALPATVVDFEERIEEVAAELGGNEYQALLGVNSTQTNAILGITIARAHMYEARVGVVEARLRQHRNTAAAHGAPL</sequence>